<dbReference type="AlphaFoldDB" id="A0A919EE34"/>
<evidence type="ECO:0000313" key="3">
    <source>
        <dbReference type="Proteomes" id="UP000638313"/>
    </source>
</evidence>
<keyword evidence="3" id="KW-1185">Reference proteome</keyword>
<protein>
    <submittedName>
        <fullName evidence="2">Uncharacterized protein</fullName>
    </submittedName>
</protein>
<accession>A0A919EE34</accession>
<feature type="transmembrane region" description="Helical" evidence="1">
    <location>
        <begin position="82"/>
        <end position="105"/>
    </location>
</feature>
<reference evidence="2" key="2">
    <citation type="submission" date="2020-09" db="EMBL/GenBank/DDBJ databases">
        <authorList>
            <person name="Sun Q."/>
            <person name="Ohkuma M."/>
        </authorList>
    </citation>
    <scope>NUCLEOTIDE SEQUENCE</scope>
    <source>
        <strain evidence="2">JCM 4059</strain>
    </source>
</reference>
<reference evidence="2" key="1">
    <citation type="journal article" date="2014" name="Int. J. Syst. Evol. Microbiol.">
        <title>Complete genome sequence of Corynebacterium casei LMG S-19264T (=DSM 44701T), isolated from a smear-ripened cheese.</title>
        <authorList>
            <consortium name="US DOE Joint Genome Institute (JGI-PGF)"/>
            <person name="Walter F."/>
            <person name="Albersmeier A."/>
            <person name="Kalinowski J."/>
            <person name="Ruckert C."/>
        </authorList>
    </citation>
    <scope>NUCLEOTIDE SEQUENCE</scope>
    <source>
        <strain evidence="2">JCM 4059</strain>
    </source>
</reference>
<organism evidence="2 3">
    <name type="scientific">Streptomyces mashuensis</name>
    <dbReference type="NCBI Taxonomy" id="33904"/>
    <lineage>
        <taxon>Bacteria</taxon>
        <taxon>Bacillati</taxon>
        <taxon>Actinomycetota</taxon>
        <taxon>Actinomycetes</taxon>
        <taxon>Kitasatosporales</taxon>
        <taxon>Streptomycetaceae</taxon>
        <taxon>Streptomyces</taxon>
    </lineage>
</organism>
<dbReference type="RefSeq" id="WP_190130987.1">
    <property type="nucleotide sequence ID" value="NZ_BNBD01000008.1"/>
</dbReference>
<keyword evidence="1" id="KW-1133">Transmembrane helix</keyword>
<keyword evidence="1" id="KW-0812">Transmembrane</keyword>
<keyword evidence="1" id="KW-0472">Membrane</keyword>
<dbReference type="EMBL" id="BNBD01000008">
    <property type="protein sequence ID" value="GHF54475.1"/>
    <property type="molecule type" value="Genomic_DNA"/>
</dbReference>
<dbReference type="Proteomes" id="UP000638313">
    <property type="component" value="Unassembled WGS sequence"/>
</dbReference>
<proteinExistence type="predicted"/>
<gene>
    <name evidence="2" type="ORF">GCM10010218_39660</name>
</gene>
<sequence>MFVPLATVLGAASAWYALVAEGHRDDQSVPCKAMRAPVATTEYVAAWAGLTLGVTAVVVCVVAALGMRRRCAVLLASTKPGLFAYVSVWLNLAAVPFELLTLLLAHRPAGIWPGGDCG</sequence>
<evidence type="ECO:0000256" key="1">
    <source>
        <dbReference type="SAM" id="Phobius"/>
    </source>
</evidence>
<name>A0A919EE34_9ACTN</name>
<comment type="caution">
    <text evidence="2">The sequence shown here is derived from an EMBL/GenBank/DDBJ whole genome shotgun (WGS) entry which is preliminary data.</text>
</comment>
<feature type="transmembrane region" description="Helical" evidence="1">
    <location>
        <begin position="43"/>
        <end position="66"/>
    </location>
</feature>
<evidence type="ECO:0000313" key="2">
    <source>
        <dbReference type="EMBL" id="GHF54475.1"/>
    </source>
</evidence>